<dbReference type="HAMAP" id="MF_00494">
    <property type="entry name" value="Transaldolase_3b"/>
    <property type="match status" value="1"/>
</dbReference>
<comment type="similarity">
    <text evidence="3 9">Belongs to the transaldolase family. Type 3B subfamily.</text>
</comment>
<feature type="active site" description="Schiff-base intermediate with substrate" evidence="9">
    <location>
        <position position="83"/>
    </location>
</feature>
<comment type="pathway">
    <text evidence="2 9">Carbohydrate degradation; pentose phosphate pathway; D-glyceraldehyde 3-phosphate and beta-D-fructose 6-phosphate from D-ribose 5-phosphate and D-xylulose 5-phosphate (non-oxidative stage): step 2/3.</text>
</comment>
<dbReference type="InterPro" id="IPR001585">
    <property type="entry name" value="TAL/FSA"/>
</dbReference>
<dbReference type="InterPro" id="IPR018225">
    <property type="entry name" value="Transaldolase_AS"/>
</dbReference>
<accession>A0A1W1UYW6</accession>
<dbReference type="PANTHER" id="PTHR10683:SF40">
    <property type="entry name" value="FRUCTOSE-6-PHOSPHATE ALDOLASE 1-RELATED"/>
    <property type="match status" value="1"/>
</dbReference>
<reference evidence="10 11" key="1">
    <citation type="submission" date="2017-04" db="EMBL/GenBank/DDBJ databases">
        <authorList>
            <person name="Afonso C.L."/>
            <person name="Miller P.J."/>
            <person name="Scott M.A."/>
            <person name="Spackman E."/>
            <person name="Goraichik I."/>
            <person name="Dimitrov K.M."/>
            <person name="Suarez D.L."/>
            <person name="Swayne D.E."/>
        </authorList>
    </citation>
    <scope>NUCLEOTIDE SEQUENCE [LARGE SCALE GENOMIC DNA]</scope>
    <source>
        <strain evidence="10 11">DSM 11270</strain>
    </source>
</reference>
<dbReference type="EMBL" id="FWWT01000013">
    <property type="protein sequence ID" value="SMB86298.1"/>
    <property type="molecule type" value="Genomic_DNA"/>
</dbReference>
<comment type="function">
    <text evidence="9">Transaldolase is important for the balance of metabolites in the pentose-phosphate pathway.</text>
</comment>
<evidence type="ECO:0000256" key="3">
    <source>
        <dbReference type="ARBA" id="ARBA00005740"/>
    </source>
</evidence>
<evidence type="ECO:0000256" key="9">
    <source>
        <dbReference type="HAMAP-Rule" id="MF_00494"/>
    </source>
</evidence>
<dbReference type="RefSeq" id="WP_084052537.1">
    <property type="nucleotide sequence ID" value="NZ_FWWT01000013.1"/>
</dbReference>
<sequence length="215" mass="23545">MELFIDSANLEDIKKAAELGVISGVTTNPTLIAKEGRNFQEVIMEITKLVDGPISAEVIGLTKDQMVKEARELVKIHPNIVIKIPMIAEGLKAIKELSKEGIKTNCTLIFSVNQAILAANAGATYVSPFVGRLEDIGEEGIGLVAKMAHVFEIYDYKTKIIAASIRNPKHVDQVAEVGADIATVPYKVIDAMMNHQLTDKGVDQFLKDWETVKDK</sequence>
<dbReference type="GO" id="GO:0004801">
    <property type="term" value="F:transaldolase activity"/>
    <property type="evidence" value="ECO:0007669"/>
    <property type="project" value="UniProtKB-UniRule"/>
</dbReference>
<dbReference type="Gene3D" id="3.20.20.70">
    <property type="entry name" value="Aldolase class I"/>
    <property type="match status" value="1"/>
</dbReference>
<dbReference type="CDD" id="cd00956">
    <property type="entry name" value="Transaldolase_FSA"/>
    <property type="match status" value="1"/>
</dbReference>
<evidence type="ECO:0000256" key="8">
    <source>
        <dbReference type="ARBA" id="ARBA00048810"/>
    </source>
</evidence>
<protein>
    <recommendedName>
        <fullName evidence="9">Probable transaldolase</fullName>
        <ecNumber evidence="9">2.2.1.2</ecNumber>
    </recommendedName>
</protein>
<dbReference type="PANTHER" id="PTHR10683">
    <property type="entry name" value="TRANSALDOLASE"/>
    <property type="match status" value="1"/>
</dbReference>
<evidence type="ECO:0000256" key="6">
    <source>
        <dbReference type="ARBA" id="ARBA00023126"/>
    </source>
</evidence>
<dbReference type="UniPathway" id="UPA00115">
    <property type="reaction ID" value="UER00414"/>
</dbReference>
<name>A0A1W1UYW6_DESTI</name>
<keyword evidence="11" id="KW-1185">Reference proteome</keyword>
<dbReference type="GO" id="GO:0006098">
    <property type="term" value="P:pentose-phosphate shunt"/>
    <property type="evidence" value="ECO:0007669"/>
    <property type="project" value="UniProtKB-UniRule"/>
</dbReference>
<evidence type="ECO:0000256" key="4">
    <source>
        <dbReference type="ARBA" id="ARBA00022490"/>
    </source>
</evidence>
<dbReference type="InterPro" id="IPR033919">
    <property type="entry name" value="TSA/FSA_arc/bac"/>
</dbReference>
<dbReference type="OrthoDB" id="9807051at2"/>
<dbReference type="GO" id="GO:0016832">
    <property type="term" value="F:aldehyde-lyase activity"/>
    <property type="evidence" value="ECO:0007669"/>
    <property type="project" value="InterPro"/>
</dbReference>
<dbReference type="InterPro" id="IPR004731">
    <property type="entry name" value="Transaldolase_3B/F6P_aldolase"/>
</dbReference>
<evidence type="ECO:0000313" key="10">
    <source>
        <dbReference type="EMBL" id="SMB86298.1"/>
    </source>
</evidence>
<dbReference type="AlphaFoldDB" id="A0A1W1UYW6"/>
<dbReference type="PROSITE" id="PS01054">
    <property type="entry name" value="TRANSALDOLASE_1"/>
    <property type="match status" value="1"/>
</dbReference>
<dbReference type="STRING" id="656914.SAMN00017405_1143"/>
<dbReference type="InterPro" id="IPR022999">
    <property type="entry name" value="Transaldolase_3B"/>
</dbReference>
<keyword evidence="5 9" id="KW-0808">Transferase</keyword>
<comment type="subcellular location">
    <subcellularLocation>
        <location evidence="1 9">Cytoplasm</location>
    </subcellularLocation>
</comment>
<dbReference type="Pfam" id="PF00923">
    <property type="entry name" value="TAL_FSA"/>
    <property type="match status" value="1"/>
</dbReference>
<dbReference type="GO" id="GO:0005975">
    <property type="term" value="P:carbohydrate metabolic process"/>
    <property type="evidence" value="ECO:0007669"/>
    <property type="project" value="InterPro"/>
</dbReference>
<dbReference type="FunFam" id="3.20.20.70:FF:000018">
    <property type="entry name" value="Probable transaldolase"/>
    <property type="match status" value="1"/>
</dbReference>
<dbReference type="GO" id="GO:0005737">
    <property type="term" value="C:cytoplasm"/>
    <property type="evidence" value="ECO:0007669"/>
    <property type="project" value="UniProtKB-SubCell"/>
</dbReference>
<gene>
    <name evidence="9" type="primary">tal</name>
    <name evidence="10" type="ORF">SAMN00017405_1143</name>
</gene>
<organism evidence="10 11">
    <name type="scientific">Desulfonispora thiosulfatigenes DSM 11270</name>
    <dbReference type="NCBI Taxonomy" id="656914"/>
    <lineage>
        <taxon>Bacteria</taxon>
        <taxon>Bacillati</taxon>
        <taxon>Bacillota</taxon>
        <taxon>Clostridia</taxon>
        <taxon>Eubacteriales</taxon>
        <taxon>Peptococcaceae</taxon>
        <taxon>Desulfonispora</taxon>
    </lineage>
</organism>
<dbReference type="NCBIfam" id="TIGR00875">
    <property type="entry name" value="fsa_talC_mipB"/>
    <property type="match status" value="1"/>
</dbReference>
<dbReference type="EC" id="2.2.1.2" evidence="9"/>
<dbReference type="Proteomes" id="UP000192731">
    <property type="component" value="Unassembled WGS sequence"/>
</dbReference>
<keyword evidence="7 9" id="KW-0704">Schiff base</keyword>
<evidence type="ECO:0000256" key="5">
    <source>
        <dbReference type="ARBA" id="ARBA00022679"/>
    </source>
</evidence>
<dbReference type="InterPro" id="IPR013785">
    <property type="entry name" value="Aldolase_TIM"/>
</dbReference>
<keyword evidence="4 9" id="KW-0963">Cytoplasm</keyword>
<comment type="catalytic activity">
    <reaction evidence="8 9">
        <text>D-sedoheptulose 7-phosphate + D-glyceraldehyde 3-phosphate = D-erythrose 4-phosphate + beta-D-fructose 6-phosphate</text>
        <dbReference type="Rhea" id="RHEA:17053"/>
        <dbReference type="ChEBI" id="CHEBI:16897"/>
        <dbReference type="ChEBI" id="CHEBI:57483"/>
        <dbReference type="ChEBI" id="CHEBI:57634"/>
        <dbReference type="ChEBI" id="CHEBI:59776"/>
        <dbReference type="EC" id="2.2.1.2"/>
    </reaction>
</comment>
<evidence type="ECO:0000313" key="11">
    <source>
        <dbReference type="Proteomes" id="UP000192731"/>
    </source>
</evidence>
<evidence type="ECO:0000256" key="1">
    <source>
        <dbReference type="ARBA" id="ARBA00004496"/>
    </source>
</evidence>
<proteinExistence type="inferred from homology"/>
<dbReference type="SUPFAM" id="SSF51569">
    <property type="entry name" value="Aldolase"/>
    <property type="match status" value="1"/>
</dbReference>
<evidence type="ECO:0000256" key="7">
    <source>
        <dbReference type="ARBA" id="ARBA00023270"/>
    </source>
</evidence>
<evidence type="ECO:0000256" key="2">
    <source>
        <dbReference type="ARBA" id="ARBA00004857"/>
    </source>
</evidence>
<keyword evidence="6 9" id="KW-0570">Pentose shunt</keyword>